<dbReference type="AlphaFoldDB" id="A0A7S2UEW4"/>
<protein>
    <submittedName>
        <fullName evidence="1">Uncharacterized protein</fullName>
    </submittedName>
</protein>
<accession>A0A7S2UEW4</accession>
<sequence length="101" mass="10991">MTPSPPPAGDDPSSSQNKFRFRLEGRNAGVGAFHVIPIYDSDESNNNTNDSQVELSETAIVENIFSTVAVSDTDREAILTQQEQESLQRGVIVAISDIILK</sequence>
<gene>
    <name evidence="1" type="ORF">ASEP1449_LOCUS7254</name>
</gene>
<dbReference type="EMBL" id="HBHQ01010796">
    <property type="protein sequence ID" value="CAD9815428.1"/>
    <property type="molecule type" value="Transcribed_RNA"/>
</dbReference>
<reference evidence="1" key="1">
    <citation type="submission" date="2021-01" db="EMBL/GenBank/DDBJ databases">
        <authorList>
            <person name="Corre E."/>
            <person name="Pelletier E."/>
            <person name="Niang G."/>
            <person name="Scheremetjew M."/>
            <person name="Finn R."/>
            <person name="Kale V."/>
            <person name="Holt S."/>
            <person name="Cochrane G."/>
            <person name="Meng A."/>
            <person name="Brown T."/>
            <person name="Cohen L."/>
        </authorList>
    </citation>
    <scope>NUCLEOTIDE SEQUENCE</scope>
    <source>
        <strain evidence="1">CCMP2084</strain>
    </source>
</reference>
<organism evidence="1">
    <name type="scientific">Attheya septentrionalis</name>
    <dbReference type="NCBI Taxonomy" id="420275"/>
    <lineage>
        <taxon>Eukaryota</taxon>
        <taxon>Sar</taxon>
        <taxon>Stramenopiles</taxon>
        <taxon>Ochrophyta</taxon>
        <taxon>Bacillariophyta</taxon>
        <taxon>Coscinodiscophyceae</taxon>
        <taxon>Chaetocerotophycidae</taxon>
        <taxon>Chaetocerotales</taxon>
        <taxon>Attheyaceae</taxon>
        <taxon>Attheya</taxon>
    </lineage>
</organism>
<evidence type="ECO:0000313" key="1">
    <source>
        <dbReference type="EMBL" id="CAD9815428.1"/>
    </source>
</evidence>
<proteinExistence type="predicted"/>
<name>A0A7S2UEW4_9STRA</name>